<evidence type="ECO:0000256" key="3">
    <source>
        <dbReference type="ARBA" id="ARBA00022989"/>
    </source>
</evidence>
<dbReference type="GeneID" id="34608210"/>
<evidence type="ECO:0000256" key="1">
    <source>
        <dbReference type="ARBA" id="ARBA00004141"/>
    </source>
</evidence>
<evidence type="ECO:0000256" key="5">
    <source>
        <dbReference type="SAM" id="Phobius"/>
    </source>
</evidence>
<dbReference type="Proteomes" id="UP000184188">
    <property type="component" value="Unassembled WGS sequence"/>
</dbReference>
<dbReference type="GO" id="GO:0005619">
    <property type="term" value="C:ascospore wall"/>
    <property type="evidence" value="ECO:0007669"/>
    <property type="project" value="TreeGrafter"/>
</dbReference>
<dbReference type="AlphaFoldDB" id="A0A1L9SW46"/>
<dbReference type="VEuPathDB" id="FungiDB:ASPZODRAFT_127432"/>
<dbReference type="EMBL" id="KV878336">
    <property type="protein sequence ID" value="OJJ51364.1"/>
    <property type="molecule type" value="Genomic_DNA"/>
</dbReference>
<keyword evidence="4 5" id="KW-0472">Membrane</keyword>
<dbReference type="InterPro" id="IPR052786">
    <property type="entry name" value="Spore_wall_assembly"/>
</dbReference>
<dbReference type="Pfam" id="PF07264">
    <property type="entry name" value="EI24"/>
    <property type="match status" value="1"/>
</dbReference>
<dbReference type="PANTHER" id="PTHR34292:SF2">
    <property type="entry name" value="OUTER SPORE WALL PROTEIN LDS1"/>
    <property type="match status" value="1"/>
</dbReference>
<dbReference type="GO" id="GO:0005811">
    <property type="term" value="C:lipid droplet"/>
    <property type="evidence" value="ECO:0007669"/>
    <property type="project" value="TreeGrafter"/>
</dbReference>
<evidence type="ECO:0000313" key="7">
    <source>
        <dbReference type="Proteomes" id="UP000184188"/>
    </source>
</evidence>
<organism evidence="6 7">
    <name type="scientific">Penicilliopsis zonata CBS 506.65</name>
    <dbReference type="NCBI Taxonomy" id="1073090"/>
    <lineage>
        <taxon>Eukaryota</taxon>
        <taxon>Fungi</taxon>
        <taxon>Dikarya</taxon>
        <taxon>Ascomycota</taxon>
        <taxon>Pezizomycotina</taxon>
        <taxon>Eurotiomycetes</taxon>
        <taxon>Eurotiomycetidae</taxon>
        <taxon>Eurotiales</taxon>
        <taxon>Aspergillaceae</taxon>
        <taxon>Penicilliopsis</taxon>
    </lineage>
</organism>
<name>A0A1L9SW46_9EURO</name>
<dbReference type="RefSeq" id="XP_022585874.1">
    <property type="nucleotide sequence ID" value="XM_022721745.1"/>
</dbReference>
<keyword evidence="7" id="KW-1185">Reference proteome</keyword>
<dbReference type="GO" id="GO:0005628">
    <property type="term" value="C:prospore membrane"/>
    <property type="evidence" value="ECO:0007669"/>
    <property type="project" value="TreeGrafter"/>
</dbReference>
<protein>
    <recommendedName>
        <fullName evidence="8">Outer spore wall protein RRT8</fullName>
    </recommendedName>
</protein>
<sequence>MSTHIKAALADEASRLQSSAHQIAKSGAYLYPLKGIVYLLTHRNLWSPLVARAWQTLTLGAGITVLLFATTYIPQVALLAFTSGPLAPVSAALLVLSESSTLTNFFLTKSNASRVALGEVFDDTLLARGSGHLLDDREAKRDGKRMKIPSFSVPLVRSLVYLPLNFVPVVGTISYIVLQGRKIGPFAHARYFHLKGWRGDEVREWVEAHRGGYTGFGIAAFVLEMVPFASTIFTFTNTIGAAMWASDIERELSSR</sequence>
<gene>
    <name evidence="6" type="ORF">ASPZODRAFT_127432</name>
</gene>
<comment type="subcellular location">
    <subcellularLocation>
        <location evidence="1">Membrane</location>
        <topology evidence="1">Multi-pass membrane protein</topology>
    </subcellularLocation>
</comment>
<proteinExistence type="predicted"/>
<evidence type="ECO:0000256" key="2">
    <source>
        <dbReference type="ARBA" id="ARBA00022692"/>
    </source>
</evidence>
<keyword evidence="3 5" id="KW-1133">Transmembrane helix</keyword>
<dbReference type="InterPro" id="IPR059112">
    <property type="entry name" value="CysZ/EI24"/>
</dbReference>
<dbReference type="PANTHER" id="PTHR34292">
    <property type="entry name" value="OUTER SPORE WALL PROTEIN LDS1"/>
    <property type="match status" value="1"/>
</dbReference>
<reference evidence="7" key="1">
    <citation type="journal article" date="2017" name="Genome Biol.">
        <title>Comparative genomics reveals high biological diversity and specific adaptations in the industrially and medically important fungal genus Aspergillus.</title>
        <authorList>
            <person name="de Vries R.P."/>
            <person name="Riley R."/>
            <person name="Wiebenga A."/>
            <person name="Aguilar-Osorio G."/>
            <person name="Amillis S."/>
            <person name="Uchima C.A."/>
            <person name="Anderluh G."/>
            <person name="Asadollahi M."/>
            <person name="Askin M."/>
            <person name="Barry K."/>
            <person name="Battaglia E."/>
            <person name="Bayram O."/>
            <person name="Benocci T."/>
            <person name="Braus-Stromeyer S.A."/>
            <person name="Caldana C."/>
            <person name="Canovas D."/>
            <person name="Cerqueira G.C."/>
            <person name="Chen F."/>
            <person name="Chen W."/>
            <person name="Choi C."/>
            <person name="Clum A."/>
            <person name="Dos Santos R.A."/>
            <person name="Damasio A.R."/>
            <person name="Diallinas G."/>
            <person name="Emri T."/>
            <person name="Fekete E."/>
            <person name="Flipphi M."/>
            <person name="Freyberg S."/>
            <person name="Gallo A."/>
            <person name="Gournas C."/>
            <person name="Habgood R."/>
            <person name="Hainaut M."/>
            <person name="Harispe M.L."/>
            <person name="Henrissat B."/>
            <person name="Hilden K.S."/>
            <person name="Hope R."/>
            <person name="Hossain A."/>
            <person name="Karabika E."/>
            <person name="Karaffa L."/>
            <person name="Karanyi Z."/>
            <person name="Krasevec N."/>
            <person name="Kuo A."/>
            <person name="Kusch H."/>
            <person name="LaButti K."/>
            <person name="Lagendijk E.L."/>
            <person name="Lapidus A."/>
            <person name="Levasseur A."/>
            <person name="Lindquist E."/>
            <person name="Lipzen A."/>
            <person name="Logrieco A.F."/>
            <person name="MacCabe A."/>
            <person name="Maekelae M.R."/>
            <person name="Malavazi I."/>
            <person name="Melin P."/>
            <person name="Meyer V."/>
            <person name="Mielnichuk N."/>
            <person name="Miskei M."/>
            <person name="Molnar A.P."/>
            <person name="Mule G."/>
            <person name="Ngan C.Y."/>
            <person name="Orejas M."/>
            <person name="Orosz E."/>
            <person name="Ouedraogo J.P."/>
            <person name="Overkamp K.M."/>
            <person name="Park H.-S."/>
            <person name="Perrone G."/>
            <person name="Piumi F."/>
            <person name="Punt P.J."/>
            <person name="Ram A.F."/>
            <person name="Ramon A."/>
            <person name="Rauscher S."/>
            <person name="Record E."/>
            <person name="Riano-Pachon D.M."/>
            <person name="Robert V."/>
            <person name="Roehrig J."/>
            <person name="Ruller R."/>
            <person name="Salamov A."/>
            <person name="Salih N.S."/>
            <person name="Samson R.A."/>
            <person name="Sandor E."/>
            <person name="Sanguinetti M."/>
            <person name="Schuetze T."/>
            <person name="Sepcic K."/>
            <person name="Shelest E."/>
            <person name="Sherlock G."/>
            <person name="Sophianopoulou V."/>
            <person name="Squina F.M."/>
            <person name="Sun H."/>
            <person name="Susca A."/>
            <person name="Todd R.B."/>
            <person name="Tsang A."/>
            <person name="Unkles S.E."/>
            <person name="van de Wiele N."/>
            <person name="van Rossen-Uffink D."/>
            <person name="Oliveira J.V."/>
            <person name="Vesth T.C."/>
            <person name="Visser J."/>
            <person name="Yu J.-H."/>
            <person name="Zhou M."/>
            <person name="Andersen M.R."/>
            <person name="Archer D.B."/>
            <person name="Baker S.E."/>
            <person name="Benoit I."/>
            <person name="Brakhage A.A."/>
            <person name="Braus G.H."/>
            <person name="Fischer R."/>
            <person name="Frisvad J.C."/>
            <person name="Goldman G.H."/>
            <person name="Houbraken J."/>
            <person name="Oakley B."/>
            <person name="Pocsi I."/>
            <person name="Scazzocchio C."/>
            <person name="Seiboth B."/>
            <person name="vanKuyk P.A."/>
            <person name="Wortman J."/>
            <person name="Dyer P.S."/>
            <person name="Grigoriev I.V."/>
        </authorList>
    </citation>
    <scope>NUCLEOTIDE SEQUENCE [LARGE SCALE GENOMIC DNA]</scope>
    <source>
        <strain evidence="7">CBS 506.65</strain>
    </source>
</reference>
<accession>A0A1L9SW46</accession>
<dbReference type="STRING" id="1073090.A0A1L9SW46"/>
<feature type="transmembrane region" description="Helical" evidence="5">
    <location>
        <begin position="159"/>
        <end position="178"/>
    </location>
</feature>
<evidence type="ECO:0008006" key="8">
    <source>
        <dbReference type="Google" id="ProtNLM"/>
    </source>
</evidence>
<keyword evidence="2 5" id="KW-0812">Transmembrane</keyword>
<dbReference type="OrthoDB" id="10012223at2759"/>
<evidence type="ECO:0000256" key="4">
    <source>
        <dbReference type="ARBA" id="ARBA00023136"/>
    </source>
</evidence>
<evidence type="ECO:0000313" key="6">
    <source>
        <dbReference type="EMBL" id="OJJ51364.1"/>
    </source>
</evidence>